<comment type="caution">
    <text evidence="2">The sequence shown here is derived from an EMBL/GenBank/DDBJ whole genome shotgun (WGS) entry which is preliminary data.</text>
</comment>
<evidence type="ECO:0000313" key="2">
    <source>
        <dbReference type="EMBL" id="MFC5380773.1"/>
    </source>
</evidence>
<accession>A0ABW0GLL3</accession>
<reference evidence="3" key="1">
    <citation type="journal article" date="2019" name="Int. J. Syst. Evol. Microbiol.">
        <title>The Global Catalogue of Microorganisms (GCM) 10K type strain sequencing project: providing services to taxonomists for standard genome sequencing and annotation.</title>
        <authorList>
            <consortium name="The Broad Institute Genomics Platform"/>
            <consortium name="The Broad Institute Genome Sequencing Center for Infectious Disease"/>
            <person name="Wu L."/>
            <person name="Ma J."/>
        </authorList>
    </citation>
    <scope>NUCLEOTIDE SEQUENCE [LARGE SCALE GENOMIC DNA]</scope>
    <source>
        <strain evidence="3">CCUG 43114</strain>
    </source>
</reference>
<evidence type="ECO:0000256" key="1">
    <source>
        <dbReference type="SAM" id="MobiDB-lite"/>
    </source>
</evidence>
<dbReference type="Proteomes" id="UP001596122">
    <property type="component" value="Unassembled WGS sequence"/>
</dbReference>
<name>A0ABW0GLL3_9MICO</name>
<organism evidence="2 3">
    <name type="scientific">Aquipuribacter nitratireducens</name>
    <dbReference type="NCBI Taxonomy" id="650104"/>
    <lineage>
        <taxon>Bacteria</taxon>
        <taxon>Bacillati</taxon>
        <taxon>Actinomycetota</taxon>
        <taxon>Actinomycetes</taxon>
        <taxon>Micrococcales</taxon>
        <taxon>Intrasporangiaceae</taxon>
        <taxon>Aquipuribacter</taxon>
    </lineage>
</organism>
<sequence length="262" mass="27937">MLLLLPPSQGKSPAPRRSRPVDLASLSRPGLTGARDHVLDALAAVSARADARDVLGVGASLAAEVERNTRVRTEPAADVTRVYTGVLFAAADLAGLRDPMSPTARRRARRHVVVLSGLWGALAPGDRVPAYRLSMGTDLPGAGPLAAFWRPHLQRELAPAADGLVVDCRSAEYAVAWRPARGAEDRHVTVRVLSSGAVVSHHAKHARGELVGHLLRRDGRVPGTPDALARAAAERWGREAVELVRSGRGWRLDVETGPVALR</sequence>
<gene>
    <name evidence="2" type="ORF">ACFPJ6_08220</name>
</gene>
<dbReference type="PANTHER" id="PTHR30283">
    <property type="entry name" value="PEROXIDE STRESS RESPONSE PROTEIN YAAA"/>
    <property type="match status" value="1"/>
</dbReference>
<keyword evidence="3" id="KW-1185">Reference proteome</keyword>
<dbReference type="RefSeq" id="WP_340267669.1">
    <property type="nucleotide sequence ID" value="NZ_JBBEOG010000002.1"/>
</dbReference>
<dbReference type="InterPro" id="IPR005583">
    <property type="entry name" value="YaaA"/>
</dbReference>
<dbReference type="PANTHER" id="PTHR30283:SF4">
    <property type="entry name" value="PEROXIDE STRESS RESISTANCE PROTEIN YAAA"/>
    <property type="match status" value="1"/>
</dbReference>
<feature type="region of interest" description="Disordered" evidence="1">
    <location>
        <begin position="1"/>
        <end position="22"/>
    </location>
</feature>
<dbReference type="EMBL" id="JBHSLD010000007">
    <property type="protein sequence ID" value="MFC5380773.1"/>
    <property type="molecule type" value="Genomic_DNA"/>
</dbReference>
<evidence type="ECO:0000313" key="3">
    <source>
        <dbReference type="Proteomes" id="UP001596122"/>
    </source>
</evidence>
<protein>
    <submittedName>
        <fullName evidence="2">YaaA family protein</fullName>
    </submittedName>
</protein>
<dbReference type="Pfam" id="PF03883">
    <property type="entry name" value="H2O2_YaaD"/>
    <property type="match status" value="1"/>
</dbReference>
<proteinExistence type="predicted"/>